<gene>
    <name evidence="2" type="ORF">VNO77_49259</name>
</gene>
<comment type="caution">
    <text evidence="2">The sequence shown here is derived from an EMBL/GenBank/DDBJ whole genome shotgun (WGS) entry which is preliminary data.</text>
</comment>
<evidence type="ECO:0000256" key="1">
    <source>
        <dbReference type="SAM" id="MobiDB-lite"/>
    </source>
</evidence>
<proteinExistence type="predicted"/>
<organism evidence="2 3">
    <name type="scientific">Canavalia gladiata</name>
    <name type="common">Sword bean</name>
    <name type="synonym">Dolichos gladiatus</name>
    <dbReference type="NCBI Taxonomy" id="3824"/>
    <lineage>
        <taxon>Eukaryota</taxon>
        <taxon>Viridiplantae</taxon>
        <taxon>Streptophyta</taxon>
        <taxon>Embryophyta</taxon>
        <taxon>Tracheophyta</taxon>
        <taxon>Spermatophyta</taxon>
        <taxon>Magnoliopsida</taxon>
        <taxon>eudicotyledons</taxon>
        <taxon>Gunneridae</taxon>
        <taxon>Pentapetalae</taxon>
        <taxon>rosids</taxon>
        <taxon>fabids</taxon>
        <taxon>Fabales</taxon>
        <taxon>Fabaceae</taxon>
        <taxon>Papilionoideae</taxon>
        <taxon>50 kb inversion clade</taxon>
        <taxon>NPAAA clade</taxon>
        <taxon>indigoferoid/millettioid clade</taxon>
        <taxon>Phaseoleae</taxon>
        <taxon>Canavalia</taxon>
    </lineage>
</organism>
<reference evidence="2 3" key="1">
    <citation type="submission" date="2024-01" db="EMBL/GenBank/DDBJ databases">
        <title>The genomes of 5 underutilized Papilionoideae crops provide insights into root nodulation and disease resistanc.</title>
        <authorList>
            <person name="Jiang F."/>
        </authorList>
    </citation>
    <scope>NUCLEOTIDE SEQUENCE [LARGE SCALE GENOMIC DNA]</scope>
    <source>
        <strain evidence="2">LVBAO_FW01</strain>
        <tissue evidence="2">Leaves</tissue>
    </source>
</reference>
<evidence type="ECO:0000313" key="2">
    <source>
        <dbReference type="EMBL" id="KAK7296938.1"/>
    </source>
</evidence>
<name>A0AAN9JFS8_CANGL</name>
<evidence type="ECO:0000313" key="3">
    <source>
        <dbReference type="Proteomes" id="UP001367508"/>
    </source>
</evidence>
<dbReference type="EMBL" id="JAYMYQ010000056">
    <property type="protein sequence ID" value="KAK7296938.1"/>
    <property type="molecule type" value="Genomic_DNA"/>
</dbReference>
<keyword evidence="3" id="KW-1185">Reference proteome</keyword>
<feature type="compositionally biased region" description="Low complexity" evidence="1">
    <location>
        <begin position="20"/>
        <end position="37"/>
    </location>
</feature>
<protein>
    <submittedName>
        <fullName evidence="2">Uncharacterized protein</fullName>
    </submittedName>
</protein>
<sequence length="314" mass="35362">MYLTESGPSSARVLLKSDNDSSSSLSRSHTGNSSRSSLSRRRSKKSYWGSSYSFMVGSHNSIARERSEQSRTKRSIVSSTTLGSAEAFSSLTDRAQESYPFSQRITLQPIILSSPNPSNPIGQRLVSFEVLEVGLRQRVKPLSKYNRCRSCCRYWKGMPFILAFAYRGGFGRIGFDSHSSFSAFPLTSRSNEWNLNYGLFFAPVPKQSTSKPLLRLTFRNDKVETSMSINIKVCYRALMTHGLSYDIETQNTNLHSDRLERVTSYRSQQENGCSNLPPGRYQSLACLVKVTYLKEIARLLTSYYSRAGFLTAPS</sequence>
<dbReference type="Proteomes" id="UP001367508">
    <property type="component" value="Unassembled WGS sequence"/>
</dbReference>
<dbReference type="AlphaFoldDB" id="A0AAN9JFS8"/>
<feature type="region of interest" description="Disordered" evidence="1">
    <location>
        <begin position="1"/>
        <end position="40"/>
    </location>
</feature>
<accession>A0AAN9JFS8</accession>